<evidence type="ECO:0000313" key="3">
    <source>
        <dbReference type="Proteomes" id="UP000218288"/>
    </source>
</evidence>
<evidence type="ECO:0000256" key="1">
    <source>
        <dbReference type="SAM" id="Phobius"/>
    </source>
</evidence>
<dbReference type="AlphaFoldDB" id="A0A160PP53"/>
<dbReference type="Proteomes" id="UP000218288">
    <property type="component" value="Chromosome"/>
</dbReference>
<dbReference type="EMBL" id="AP014809">
    <property type="protein sequence ID" value="BAU93950.1"/>
    <property type="molecule type" value="Genomic_DNA"/>
</dbReference>
<proteinExistence type="predicted"/>
<feature type="transmembrane region" description="Helical" evidence="1">
    <location>
        <begin position="68"/>
        <end position="88"/>
    </location>
</feature>
<feature type="transmembrane region" description="Helical" evidence="1">
    <location>
        <begin position="12"/>
        <end position="31"/>
    </location>
</feature>
<dbReference type="OrthoDB" id="8021174at2"/>
<gene>
    <name evidence="2" type="ORF">MPPM_5345</name>
</gene>
<dbReference type="RefSeq" id="WP_096487594.1">
    <property type="nucleotide sequence ID" value="NZ_AP014809.1"/>
</dbReference>
<evidence type="ECO:0000313" key="2">
    <source>
        <dbReference type="EMBL" id="BAU93950.1"/>
    </source>
</evidence>
<keyword evidence="1" id="KW-1133">Transmembrane helix</keyword>
<protein>
    <submittedName>
        <fullName evidence="2">Uncharacterized protein</fullName>
    </submittedName>
</protein>
<keyword evidence="1" id="KW-0472">Membrane</keyword>
<reference evidence="2 3" key="1">
    <citation type="journal article" date="2016" name="Genome Announc.">
        <title>Complete Genome Sequence of Methylobacterium populi P-1M, Isolated from Pink-Pigmented Household Biofilm.</title>
        <authorList>
            <person name="Morohoshi T."/>
            <person name="Ikeda T."/>
        </authorList>
    </citation>
    <scope>NUCLEOTIDE SEQUENCE [LARGE SCALE GENOMIC DNA]</scope>
    <source>
        <strain evidence="2 3">P-1M</strain>
    </source>
</reference>
<feature type="transmembrane region" description="Helical" evidence="1">
    <location>
        <begin position="43"/>
        <end position="62"/>
    </location>
</feature>
<sequence>MADMLASLFESGRIIDVILVLVAVEALVLLGVRLRWGRGPAPLALLSNLASGAALMLALRAALTGAPWPNLAAWLVVALVAHLAELAVRFRRSASAPAPNCDNAAWNNRKWRTFGARPPMT</sequence>
<organism evidence="2 3">
    <name type="scientific">Methylorubrum populi</name>
    <dbReference type="NCBI Taxonomy" id="223967"/>
    <lineage>
        <taxon>Bacteria</taxon>
        <taxon>Pseudomonadati</taxon>
        <taxon>Pseudomonadota</taxon>
        <taxon>Alphaproteobacteria</taxon>
        <taxon>Hyphomicrobiales</taxon>
        <taxon>Methylobacteriaceae</taxon>
        <taxon>Methylorubrum</taxon>
    </lineage>
</organism>
<keyword evidence="1" id="KW-0812">Transmembrane</keyword>
<name>A0A160PP53_9HYPH</name>
<accession>A0A160PP53</accession>